<name>A0A418XL22_9PSED</name>
<feature type="region of interest" description="Disordered" evidence="1">
    <location>
        <begin position="1"/>
        <end position="84"/>
    </location>
</feature>
<sequence length="115" mass="12576">MPREPRWARDGPSRRAPGATMERGNPPQAGRMPGQALWVTFPAAGKSDSPSRAKPDCQPARQAPNDTKRQDNTLLPNRCQSLSSPVIRGTPFLAAKKTPPKAGLRYERGMLESKT</sequence>
<evidence type="ECO:0000313" key="3">
    <source>
        <dbReference type="Proteomes" id="UP000284021"/>
    </source>
</evidence>
<evidence type="ECO:0000256" key="1">
    <source>
        <dbReference type="SAM" id="MobiDB-lite"/>
    </source>
</evidence>
<protein>
    <submittedName>
        <fullName evidence="2">Uncharacterized protein</fullName>
    </submittedName>
</protein>
<dbReference type="Proteomes" id="UP000284021">
    <property type="component" value="Unassembled WGS sequence"/>
</dbReference>
<keyword evidence="3" id="KW-1185">Reference proteome</keyword>
<dbReference type="EMBL" id="QYUR01000002">
    <property type="protein sequence ID" value="RJG13179.1"/>
    <property type="molecule type" value="Genomic_DNA"/>
</dbReference>
<reference evidence="2 3" key="1">
    <citation type="submission" date="2018-09" db="EMBL/GenBank/DDBJ databases">
        <authorList>
            <person name="Zhu H."/>
        </authorList>
    </citation>
    <scope>NUCLEOTIDE SEQUENCE [LARGE SCALE GENOMIC DNA]</scope>
    <source>
        <strain evidence="2 3">K1S02-6</strain>
    </source>
</reference>
<feature type="compositionally biased region" description="Basic and acidic residues" evidence="1">
    <location>
        <begin position="1"/>
        <end position="13"/>
    </location>
</feature>
<feature type="compositionally biased region" description="Polar residues" evidence="1">
    <location>
        <begin position="72"/>
        <end position="84"/>
    </location>
</feature>
<organism evidence="2 3">
    <name type="scientific">Pseudomonas cavernicola</name>
    <dbReference type="NCBI Taxonomy" id="2320866"/>
    <lineage>
        <taxon>Bacteria</taxon>
        <taxon>Pseudomonadati</taxon>
        <taxon>Pseudomonadota</taxon>
        <taxon>Gammaproteobacteria</taxon>
        <taxon>Pseudomonadales</taxon>
        <taxon>Pseudomonadaceae</taxon>
        <taxon>Pseudomonas</taxon>
    </lineage>
</organism>
<gene>
    <name evidence="2" type="ORF">D3879_07910</name>
</gene>
<accession>A0A418XL22</accession>
<comment type="caution">
    <text evidence="2">The sequence shown here is derived from an EMBL/GenBank/DDBJ whole genome shotgun (WGS) entry which is preliminary data.</text>
</comment>
<proteinExistence type="predicted"/>
<dbReference type="AlphaFoldDB" id="A0A418XL22"/>
<evidence type="ECO:0000313" key="2">
    <source>
        <dbReference type="EMBL" id="RJG13179.1"/>
    </source>
</evidence>